<dbReference type="STRING" id="235985.SAMN05414137_1021"/>
<proteinExistence type="predicted"/>
<organism evidence="2 3">
    <name type="scientific">Streptacidiphilus jiangxiensis</name>
    <dbReference type="NCBI Taxonomy" id="235985"/>
    <lineage>
        <taxon>Bacteria</taxon>
        <taxon>Bacillati</taxon>
        <taxon>Actinomycetota</taxon>
        <taxon>Actinomycetes</taxon>
        <taxon>Kitasatosporales</taxon>
        <taxon>Streptomycetaceae</taxon>
        <taxon>Streptacidiphilus</taxon>
    </lineage>
</organism>
<dbReference type="AlphaFoldDB" id="A0A1H7GYC6"/>
<evidence type="ECO:0000313" key="3">
    <source>
        <dbReference type="Proteomes" id="UP000183015"/>
    </source>
</evidence>
<dbReference type="EMBL" id="FOAZ01000002">
    <property type="protein sequence ID" value="SEK43029.1"/>
    <property type="molecule type" value="Genomic_DNA"/>
</dbReference>
<feature type="region of interest" description="Disordered" evidence="1">
    <location>
        <begin position="96"/>
        <end position="221"/>
    </location>
</feature>
<name>A0A1H7GYC6_STRJI</name>
<feature type="compositionally biased region" description="Basic and acidic residues" evidence="1">
    <location>
        <begin position="118"/>
        <end position="132"/>
    </location>
</feature>
<keyword evidence="3" id="KW-1185">Reference proteome</keyword>
<gene>
    <name evidence="2" type="ORF">SAMN05414137_1021</name>
</gene>
<feature type="compositionally biased region" description="Gly residues" evidence="1">
    <location>
        <begin position="199"/>
        <end position="212"/>
    </location>
</feature>
<reference evidence="3" key="1">
    <citation type="submission" date="2016-10" db="EMBL/GenBank/DDBJ databases">
        <authorList>
            <person name="Varghese N."/>
        </authorList>
    </citation>
    <scope>NUCLEOTIDE SEQUENCE [LARGE SCALE GENOMIC DNA]</scope>
    <source>
        <strain evidence="3">DSM 45096 / BCRC 16803 / CGMCC 4.1857 / CIP 109030 / JCM 12277 / KCTC 19219 / NBRC 100920 / 33214</strain>
    </source>
</reference>
<sequence>MGSDLVHVDLRPVVEGEGQAVADLRRLGAARVQVDGRDLARIGGQERGGERGLQMLGCAFLGGGRLGWGRLVPEDRLGFGLVEPVPGRRGRDDLPLAGLPAGRQAHPTGVLGVPCFGEDSRGDAGDRLRSDEEGVFESIGTHGSEAIQPGRAGRAASPARTRPASRCGRLRAPAGQRRAQQAKRVGGLLGDDAVAQRGQLGGPGQARGGGNPARGQAHDPLDELRGEAPAIIGRRRSGPSGSLPAGDGFGVRSPPALAADGVPGGGSSPWGFHSGSTTCDNGGRKPSPARRPGVPLSLALGVGSSWAVADARVRSPLLPR</sequence>
<accession>A0A1H7GYC6</accession>
<dbReference type="Proteomes" id="UP000183015">
    <property type="component" value="Unassembled WGS sequence"/>
</dbReference>
<feature type="region of interest" description="Disordered" evidence="1">
    <location>
        <begin position="256"/>
        <end position="295"/>
    </location>
</feature>
<evidence type="ECO:0000313" key="2">
    <source>
        <dbReference type="EMBL" id="SEK43029.1"/>
    </source>
</evidence>
<feature type="compositionally biased region" description="Low complexity" evidence="1">
    <location>
        <begin position="149"/>
        <end position="186"/>
    </location>
</feature>
<protein>
    <submittedName>
        <fullName evidence="2">Uncharacterized protein</fullName>
    </submittedName>
</protein>
<evidence type="ECO:0000256" key="1">
    <source>
        <dbReference type="SAM" id="MobiDB-lite"/>
    </source>
</evidence>